<dbReference type="Gene3D" id="3.90.1580.10">
    <property type="entry name" value="paralog of FGE (formylglycine-generating enzyme)"/>
    <property type="match status" value="1"/>
</dbReference>
<dbReference type="InterPro" id="IPR042095">
    <property type="entry name" value="SUMF_sf"/>
</dbReference>
<reference evidence="7" key="1">
    <citation type="submission" date="2016-10" db="EMBL/GenBank/DDBJ databases">
        <authorList>
            <person name="Varghese N."/>
            <person name="Submissions S."/>
        </authorList>
    </citation>
    <scope>NUCLEOTIDE SEQUENCE [LARGE SCALE GENOMIC DNA]</scope>
    <source>
        <strain evidence="7">DSM 24740</strain>
    </source>
</reference>
<evidence type="ECO:0000256" key="3">
    <source>
        <dbReference type="ARBA" id="ARBA00037882"/>
    </source>
</evidence>
<keyword evidence="7" id="KW-1185">Reference proteome</keyword>
<name>A0A1H9DSE1_9BACT</name>
<dbReference type="SUPFAM" id="SSF56436">
    <property type="entry name" value="C-type lectin-like"/>
    <property type="match status" value="1"/>
</dbReference>
<evidence type="ECO:0000313" key="6">
    <source>
        <dbReference type="EMBL" id="SEQ16247.1"/>
    </source>
</evidence>
<dbReference type="Pfam" id="PF03781">
    <property type="entry name" value="FGE-sulfatase"/>
    <property type="match status" value="1"/>
</dbReference>
<evidence type="ECO:0000256" key="1">
    <source>
        <dbReference type="ARBA" id="ARBA00023002"/>
    </source>
</evidence>
<keyword evidence="1" id="KW-0560">Oxidoreductase</keyword>
<keyword evidence="2" id="KW-0408">Iron</keyword>
<dbReference type="InParanoid" id="A0A1H9DSE1"/>
<dbReference type="InterPro" id="IPR051043">
    <property type="entry name" value="Sulfatase_Mod_Factor_Kinase"/>
</dbReference>
<accession>A0A1H9DSE1</accession>
<evidence type="ECO:0000259" key="4">
    <source>
        <dbReference type="Pfam" id="PF03781"/>
    </source>
</evidence>
<dbReference type="Pfam" id="PF12867">
    <property type="entry name" value="DinB_2"/>
    <property type="match status" value="1"/>
</dbReference>
<comment type="pathway">
    <text evidence="3">Amino-acid biosynthesis; ergothioneine biosynthesis.</text>
</comment>
<dbReference type="EMBL" id="FOFB01000006">
    <property type="protein sequence ID" value="SEQ16247.1"/>
    <property type="molecule type" value="Genomic_DNA"/>
</dbReference>
<protein>
    <submittedName>
        <fullName evidence="6">Ergothioneine biosynthesis protein EgtB</fullName>
    </submittedName>
</protein>
<dbReference type="PANTHER" id="PTHR23150">
    <property type="entry name" value="SULFATASE MODIFYING FACTOR 1, 2"/>
    <property type="match status" value="1"/>
</dbReference>
<dbReference type="STRING" id="478744.SAMN05444359_106110"/>
<evidence type="ECO:0000313" key="7">
    <source>
        <dbReference type="Proteomes" id="UP000199021"/>
    </source>
</evidence>
<dbReference type="InterPro" id="IPR005532">
    <property type="entry name" value="SUMF_dom"/>
</dbReference>
<sequence length="435" mass="50126">MTKNIEKAVDTKAHYREVRQQSVAICAPLRPEDYVVQPHPDVSPPKWHLGHVSWFFENFILAEFVDGYTCFDERLNWFFNSYYESQGPRITRSSRGNMTRPELSVVLAYRQHVDEAVIALLESEHPAIDRIRELVELGLHHEQQHQELLVTDIKYILGTNPYFPAYQGAGISAGSAGAKEVVKQGNAKAEHYPFKTIKGGLHTIGHQGDGFCWDNELSVHQVFLEDFQIGARPVTNGEYLAFMNDGGYDRFEFWQMEGIEWARGLEVKAPLYWNQDEAGNWMCYQMDGGLQPVNSLLPVTHISWFEADAYARWAGGRLPTEFEWEVACRELDPEVSPQHNWSDSKQFQAYASVREETQMLGTCWEWTNSAYLPYPRYPRPEGALGEYNGKFMVNQMVLRGGSCATPMSHIRLTYRNFFQTDKRWQFTGIRLAKDL</sequence>
<dbReference type="GO" id="GO:0052699">
    <property type="term" value="P:ergothioneine biosynthetic process"/>
    <property type="evidence" value="ECO:0007669"/>
    <property type="project" value="InterPro"/>
</dbReference>
<dbReference type="NCBIfam" id="TIGR03440">
    <property type="entry name" value="egtB_TIGR03440"/>
    <property type="match status" value="1"/>
</dbReference>
<gene>
    <name evidence="6" type="ORF">SAMN05444359_106110</name>
</gene>
<dbReference type="InterPro" id="IPR017806">
    <property type="entry name" value="EgtB"/>
</dbReference>
<dbReference type="OrthoDB" id="9768004at2"/>
<dbReference type="AlphaFoldDB" id="A0A1H9DSE1"/>
<dbReference type="InterPro" id="IPR016187">
    <property type="entry name" value="CTDL_fold"/>
</dbReference>
<evidence type="ECO:0000259" key="5">
    <source>
        <dbReference type="Pfam" id="PF12867"/>
    </source>
</evidence>
<evidence type="ECO:0000256" key="2">
    <source>
        <dbReference type="ARBA" id="ARBA00023004"/>
    </source>
</evidence>
<dbReference type="Proteomes" id="UP000199021">
    <property type="component" value="Unassembled WGS sequence"/>
</dbReference>
<feature type="domain" description="DinB-like" evidence="5">
    <location>
        <begin position="15"/>
        <end position="148"/>
    </location>
</feature>
<organism evidence="6 7">
    <name type="scientific">Neolewinella agarilytica</name>
    <dbReference type="NCBI Taxonomy" id="478744"/>
    <lineage>
        <taxon>Bacteria</taxon>
        <taxon>Pseudomonadati</taxon>
        <taxon>Bacteroidota</taxon>
        <taxon>Saprospiria</taxon>
        <taxon>Saprospirales</taxon>
        <taxon>Lewinellaceae</taxon>
        <taxon>Neolewinella</taxon>
    </lineage>
</organism>
<feature type="domain" description="Sulfatase-modifying factor enzyme-like" evidence="4">
    <location>
        <begin position="197"/>
        <end position="433"/>
    </location>
</feature>
<dbReference type="PANTHER" id="PTHR23150:SF36">
    <property type="entry name" value="HERCYNINE OXYGENASE"/>
    <property type="match status" value="1"/>
</dbReference>
<proteinExistence type="predicted"/>
<dbReference type="RefSeq" id="WP_090166760.1">
    <property type="nucleotide sequence ID" value="NZ_FOFB01000006.1"/>
</dbReference>
<dbReference type="InterPro" id="IPR024775">
    <property type="entry name" value="DinB-like"/>
</dbReference>